<evidence type="ECO:0000313" key="5">
    <source>
        <dbReference type="Proteomes" id="UP000269974"/>
    </source>
</evidence>
<keyword evidence="4" id="KW-1185">Reference proteome</keyword>
<dbReference type="AlphaFoldDB" id="A0A1G7DQA7"/>
<name>A0A1G7DQA7_9ACTO</name>
<gene>
    <name evidence="3" type="ORF">NCTC10327_00576</name>
    <name evidence="2" type="ORF">SAMN05421878_11245</name>
</gene>
<accession>A0A1G7DQA7</accession>
<sequence length="35" mass="3858">MHCATQSFEIFAVGVIFHAWLLRVLVLLSSPGSLN</sequence>
<evidence type="ECO:0000313" key="3">
    <source>
        <dbReference type="EMBL" id="VDG75891.1"/>
    </source>
</evidence>
<organism evidence="2 4">
    <name type="scientific">Actinobaculum suis</name>
    <dbReference type="NCBI Taxonomy" id="1657"/>
    <lineage>
        <taxon>Bacteria</taxon>
        <taxon>Bacillati</taxon>
        <taxon>Actinomycetota</taxon>
        <taxon>Actinomycetes</taxon>
        <taxon>Actinomycetales</taxon>
        <taxon>Actinomycetaceae</taxon>
        <taxon>Actinobaculum</taxon>
    </lineage>
</organism>
<keyword evidence="1" id="KW-0472">Membrane</keyword>
<keyword evidence="1" id="KW-0812">Transmembrane</keyword>
<feature type="transmembrane region" description="Helical" evidence="1">
    <location>
        <begin position="7"/>
        <end position="28"/>
    </location>
</feature>
<evidence type="ECO:0000256" key="1">
    <source>
        <dbReference type="SAM" id="Phobius"/>
    </source>
</evidence>
<evidence type="ECO:0000313" key="4">
    <source>
        <dbReference type="Proteomes" id="UP000182744"/>
    </source>
</evidence>
<reference evidence="2" key="2">
    <citation type="submission" date="2016-10" db="EMBL/GenBank/DDBJ databases">
        <authorList>
            <person name="de Groot N.N."/>
        </authorList>
    </citation>
    <scope>NUCLEOTIDE SEQUENCE [LARGE SCALE GENOMIC DNA]</scope>
    <source>
        <strain evidence="2">DSM 20639</strain>
    </source>
</reference>
<protein>
    <submittedName>
        <fullName evidence="2">Uncharacterized protein</fullName>
    </submittedName>
</protein>
<dbReference type="Proteomes" id="UP000182744">
    <property type="component" value="Unassembled WGS sequence"/>
</dbReference>
<dbReference type="EMBL" id="FNAU01000012">
    <property type="protein sequence ID" value="SDE53698.1"/>
    <property type="molecule type" value="Genomic_DNA"/>
</dbReference>
<evidence type="ECO:0000313" key="2">
    <source>
        <dbReference type="EMBL" id="SDE53698.1"/>
    </source>
</evidence>
<reference evidence="4" key="1">
    <citation type="submission" date="2016-10" db="EMBL/GenBank/DDBJ databases">
        <authorList>
            <person name="Varghese N."/>
        </authorList>
    </citation>
    <scope>NUCLEOTIDE SEQUENCE [LARGE SCALE GENOMIC DNA]</scope>
    <source>
        <strain evidence="4">DSM 20639</strain>
    </source>
</reference>
<keyword evidence="1" id="KW-1133">Transmembrane helix</keyword>
<proteinExistence type="predicted"/>
<dbReference type="EMBL" id="UYIO01000001">
    <property type="protein sequence ID" value="VDG75891.1"/>
    <property type="molecule type" value="Genomic_DNA"/>
</dbReference>
<reference evidence="3 5" key="3">
    <citation type="submission" date="2018-11" db="EMBL/GenBank/DDBJ databases">
        <authorList>
            <consortium name="Pathogen Informatics"/>
        </authorList>
    </citation>
    <scope>NUCLEOTIDE SEQUENCE [LARGE SCALE GENOMIC DNA]</scope>
    <source>
        <strain evidence="3 5">NCTC10327</strain>
    </source>
</reference>
<dbReference type="Proteomes" id="UP000269974">
    <property type="component" value="Unassembled WGS sequence"/>
</dbReference>